<gene>
    <name evidence="2" type="ORF">BRARA_B02357</name>
</gene>
<evidence type="ECO:0000313" key="3">
    <source>
        <dbReference type="Proteomes" id="UP000264353"/>
    </source>
</evidence>
<dbReference type="AlphaFoldDB" id="A0A398AJA2"/>
<proteinExistence type="predicted"/>
<dbReference type="Proteomes" id="UP000264353">
    <property type="component" value="Chromosome A2"/>
</dbReference>
<protein>
    <submittedName>
        <fullName evidence="2">Uncharacterized protein</fullName>
    </submittedName>
</protein>
<name>A0A398AJA2_BRACM</name>
<sequence>MASRHGTGKNVNQQNVNQRRSPDDAEREAREMVLSQILFSHSLERIAPVSLLEPLKSA</sequence>
<evidence type="ECO:0000313" key="2">
    <source>
        <dbReference type="EMBL" id="RID75306.1"/>
    </source>
</evidence>
<dbReference type="EMBL" id="CM010629">
    <property type="protein sequence ID" value="RID75306.1"/>
    <property type="molecule type" value="Genomic_DNA"/>
</dbReference>
<reference evidence="2 3" key="1">
    <citation type="submission" date="2018-06" db="EMBL/GenBank/DDBJ databases">
        <title>WGS assembly of Brassica rapa FPsc.</title>
        <authorList>
            <person name="Bowman J."/>
            <person name="Kohchi T."/>
            <person name="Yamato K."/>
            <person name="Jenkins J."/>
            <person name="Shu S."/>
            <person name="Ishizaki K."/>
            <person name="Yamaoka S."/>
            <person name="Nishihama R."/>
            <person name="Nakamura Y."/>
            <person name="Berger F."/>
            <person name="Adam C."/>
            <person name="Aki S."/>
            <person name="Althoff F."/>
            <person name="Araki T."/>
            <person name="Arteaga-Vazquez M."/>
            <person name="Balasubrmanian S."/>
            <person name="Bauer D."/>
            <person name="Boehm C."/>
            <person name="Briginshaw L."/>
            <person name="Caballero-Perez J."/>
            <person name="Catarino B."/>
            <person name="Chen F."/>
            <person name="Chiyoda S."/>
            <person name="Chovatia M."/>
            <person name="Davies K."/>
            <person name="Delmans M."/>
            <person name="Demura T."/>
            <person name="Dierschke T."/>
            <person name="Dolan L."/>
            <person name="Dorantes-Acosta A."/>
            <person name="Eklund D."/>
            <person name="Florent S."/>
            <person name="Flores-Sandoval E."/>
            <person name="Fujiyama A."/>
            <person name="Fukuzawa H."/>
            <person name="Galik B."/>
            <person name="Grimanelli D."/>
            <person name="Grimwood J."/>
            <person name="Grossniklaus U."/>
            <person name="Hamada T."/>
            <person name="Haseloff J."/>
            <person name="Hetherington A."/>
            <person name="Higo A."/>
            <person name="Hirakawa Y."/>
            <person name="Hundley H."/>
            <person name="Ikeda Y."/>
            <person name="Inoue K."/>
            <person name="Inoue S."/>
            <person name="Ishida S."/>
            <person name="Jia Q."/>
            <person name="Kakita M."/>
            <person name="Kanazawa T."/>
            <person name="Kawai Y."/>
            <person name="Kawashima T."/>
            <person name="Kennedy M."/>
            <person name="Kinose K."/>
            <person name="Kinoshita T."/>
            <person name="Kohara Y."/>
            <person name="Koide E."/>
            <person name="Komatsu K."/>
            <person name="Kopischke S."/>
            <person name="Kubo M."/>
            <person name="Kyozuka J."/>
            <person name="Lagercrantz U."/>
            <person name="Lin S."/>
            <person name="Lindquist E."/>
            <person name="Lipzen A."/>
            <person name="Lu C."/>
            <person name="Luna E."/>
            <person name="Martienssen R."/>
            <person name="Minamino N."/>
            <person name="Mizutani M."/>
            <person name="Mizutani M."/>
            <person name="Mochizuki N."/>
            <person name="Monte I."/>
            <person name="Mosher R."/>
            <person name="Nagasaki H."/>
            <person name="Nakagami H."/>
            <person name="Naramoto S."/>
            <person name="Nishitani K."/>
            <person name="Ohtani M."/>
            <person name="Okamoto T."/>
            <person name="Okumura M."/>
            <person name="Phillips J."/>
            <person name="Pollak B."/>
            <person name="Reinders A."/>
            <person name="Roevekamp M."/>
            <person name="Sano R."/>
            <person name="Sawa S."/>
            <person name="Schmid M."/>
            <person name="Shirakawa M."/>
            <person name="Solano R."/>
            <person name="Spunde A."/>
            <person name="Suetsugu N."/>
            <person name="Sugano S."/>
            <person name="Sugiyama A."/>
            <person name="Sun R."/>
            <person name="Suzuki Y."/>
            <person name="Takenaka M."/>
            <person name="Takezawa D."/>
            <person name="Tomogane H."/>
            <person name="Tsuzuki M."/>
            <person name="Ueda T."/>
            <person name="Umeda M."/>
            <person name="Ward J."/>
            <person name="Watanabe Y."/>
            <person name="Yazaki K."/>
            <person name="Yokoyama R."/>
            <person name="Yoshitake Y."/>
            <person name="Yotsui I."/>
            <person name="Zachgo S."/>
            <person name="Schmutz J."/>
        </authorList>
    </citation>
    <scope>NUCLEOTIDE SEQUENCE [LARGE SCALE GENOMIC DNA]</scope>
    <source>
        <strain evidence="3">cv. B-3</strain>
    </source>
</reference>
<organism evidence="2 3">
    <name type="scientific">Brassica campestris</name>
    <name type="common">Field mustard</name>
    <dbReference type="NCBI Taxonomy" id="3711"/>
    <lineage>
        <taxon>Eukaryota</taxon>
        <taxon>Viridiplantae</taxon>
        <taxon>Streptophyta</taxon>
        <taxon>Embryophyta</taxon>
        <taxon>Tracheophyta</taxon>
        <taxon>Spermatophyta</taxon>
        <taxon>Magnoliopsida</taxon>
        <taxon>eudicotyledons</taxon>
        <taxon>Gunneridae</taxon>
        <taxon>Pentapetalae</taxon>
        <taxon>rosids</taxon>
        <taxon>malvids</taxon>
        <taxon>Brassicales</taxon>
        <taxon>Brassicaceae</taxon>
        <taxon>Brassiceae</taxon>
        <taxon>Brassica</taxon>
    </lineage>
</organism>
<feature type="region of interest" description="Disordered" evidence="1">
    <location>
        <begin position="1"/>
        <end position="28"/>
    </location>
</feature>
<accession>A0A398AJA2</accession>
<evidence type="ECO:0000256" key="1">
    <source>
        <dbReference type="SAM" id="MobiDB-lite"/>
    </source>
</evidence>